<evidence type="ECO:0000256" key="2">
    <source>
        <dbReference type="ARBA" id="ARBA00022448"/>
    </source>
</evidence>
<proteinExistence type="predicted"/>
<keyword evidence="2" id="KW-0813">Transport</keyword>
<dbReference type="InterPro" id="IPR006129">
    <property type="entry name" value="AdhesinB"/>
</dbReference>
<reference evidence="5" key="1">
    <citation type="submission" date="2018-05" db="EMBL/GenBank/DDBJ databases">
        <authorList>
            <person name="Lanie J.A."/>
            <person name="Ng W.-L."/>
            <person name="Kazmierczak K.M."/>
            <person name="Andrzejewski T.M."/>
            <person name="Davidsen T.M."/>
            <person name="Wayne K.J."/>
            <person name="Tettelin H."/>
            <person name="Glass J.I."/>
            <person name="Rusch D."/>
            <person name="Podicherti R."/>
            <person name="Tsui H.-C.T."/>
            <person name="Winkler M.E."/>
        </authorList>
    </citation>
    <scope>NUCLEOTIDE SEQUENCE</scope>
</reference>
<sequence length="325" mass="35826">VAALVFSSVAMCSPTEDIWISGKPKVITTISPLTSITENIGGNRIVLLGIVPEGVNSHNYHPVPSVIKHVESADLIILNGLFLEDPVMRIIETTSNENRKMLSLGDRAVSKEDWIFDSSFPKTKGVPNPHLWPDPLMALKYADLIRNELVELDPSGAAYYNENFVKLSGRIEDLDRRIVDAVESVPQENRRLFTYHDSWPYFARRYGLDILGAIQPSDLTEPSAREIVELIELIKQEEVPAVFGSKIFPSPVIEQIAKESGATFVDGLSDDDLPGIPGDDEHSYLGLMVNNLTIMVDALGGDSSFLELVDVSSVFAGNSKAEYLQ</sequence>
<accession>A0A381Y8Y4</accession>
<feature type="non-terminal residue" evidence="5">
    <location>
        <position position="1"/>
    </location>
</feature>
<dbReference type="Gene3D" id="3.40.50.1980">
    <property type="entry name" value="Nitrogenase molybdenum iron protein domain"/>
    <property type="match status" value="2"/>
</dbReference>
<name>A0A381Y8Y4_9ZZZZ</name>
<keyword evidence="3" id="KW-0479">Metal-binding</keyword>
<dbReference type="SUPFAM" id="SSF53807">
    <property type="entry name" value="Helical backbone' metal receptor"/>
    <property type="match status" value="1"/>
</dbReference>
<evidence type="ECO:0000256" key="1">
    <source>
        <dbReference type="ARBA" id="ARBA00004196"/>
    </source>
</evidence>
<dbReference type="Pfam" id="PF01297">
    <property type="entry name" value="ZnuA"/>
    <property type="match status" value="1"/>
</dbReference>
<dbReference type="InterPro" id="IPR006127">
    <property type="entry name" value="ZnuA-like"/>
</dbReference>
<evidence type="ECO:0000256" key="3">
    <source>
        <dbReference type="ARBA" id="ARBA00022723"/>
    </source>
</evidence>
<protein>
    <recommendedName>
        <fullName evidence="6">Zinc ABC transporter substrate-binding protein</fullName>
    </recommendedName>
</protein>
<dbReference type="EMBL" id="UINC01017632">
    <property type="protein sequence ID" value="SVA73340.1"/>
    <property type="molecule type" value="Genomic_DNA"/>
</dbReference>
<dbReference type="PRINTS" id="PR00690">
    <property type="entry name" value="ADHESNFAMILY"/>
</dbReference>
<dbReference type="GO" id="GO:0030313">
    <property type="term" value="C:cell envelope"/>
    <property type="evidence" value="ECO:0007669"/>
    <property type="project" value="UniProtKB-SubCell"/>
</dbReference>
<dbReference type="AlphaFoldDB" id="A0A381Y8Y4"/>
<evidence type="ECO:0000256" key="4">
    <source>
        <dbReference type="ARBA" id="ARBA00022729"/>
    </source>
</evidence>
<comment type="subcellular location">
    <subcellularLocation>
        <location evidence="1">Cell envelope</location>
    </subcellularLocation>
</comment>
<organism evidence="5">
    <name type="scientific">marine metagenome</name>
    <dbReference type="NCBI Taxonomy" id="408172"/>
    <lineage>
        <taxon>unclassified sequences</taxon>
        <taxon>metagenomes</taxon>
        <taxon>ecological metagenomes</taxon>
    </lineage>
</organism>
<dbReference type="GO" id="GO:0046872">
    <property type="term" value="F:metal ion binding"/>
    <property type="evidence" value="ECO:0007669"/>
    <property type="project" value="UniProtKB-KW"/>
</dbReference>
<dbReference type="PANTHER" id="PTHR42953:SF1">
    <property type="entry name" value="METAL-BINDING PROTEIN HI_0362-RELATED"/>
    <property type="match status" value="1"/>
</dbReference>
<gene>
    <name evidence="5" type="ORF">METZ01_LOCUS126194</name>
</gene>
<dbReference type="GO" id="GO:0007155">
    <property type="term" value="P:cell adhesion"/>
    <property type="evidence" value="ECO:0007669"/>
    <property type="project" value="InterPro"/>
</dbReference>
<dbReference type="GO" id="GO:0030001">
    <property type="term" value="P:metal ion transport"/>
    <property type="evidence" value="ECO:0007669"/>
    <property type="project" value="InterPro"/>
</dbReference>
<dbReference type="InterPro" id="IPR006128">
    <property type="entry name" value="Lipoprotein_PsaA-like"/>
</dbReference>
<dbReference type="InterPro" id="IPR050492">
    <property type="entry name" value="Bact_metal-bind_prot9"/>
</dbReference>
<evidence type="ECO:0008006" key="6">
    <source>
        <dbReference type="Google" id="ProtNLM"/>
    </source>
</evidence>
<dbReference type="PANTHER" id="PTHR42953">
    <property type="entry name" value="HIGH-AFFINITY ZINC UPTAKE SYSTEM PROTEIN ZNUA-RELATED"/>
    <property type="match status" value="1"/>
</dbReference>
<dbReference type="PRINTS" id="PR00691">
    <property type="entry name" value="ADHESINB"/>
</dbReference>
<keyword evidence="4" id="KW-0732">Signal</keyword>
<evidence type="ECO:0000313" key="5">
    <source>
        <dbReference type="EMBL" id="SVA73340.1"/>
    </source>
</evidence>